<proteinExistence type="predicted"/>
<protein>
    <recommendedName>
        <fullName evidence="3">HTH cro/C1-type domain-containing protein</fullName>
    </recommendedName>
</protein>
<evidence type="ECO:0000313" key="2">
    <source>
        <dbReference type="Proteomes" id="UP000033103"/>
    </source>
</evidence>
<dbReference type="InterPro" id="IPR010982">
    <property type="entry name" value="Lambda_DNA-bd_dom_sf"/>
</dbReference>
<sequence>MKYKYQNLKDTIKEKGYMLEYIARELGISPITLNSKIKGTCPFKLPEMYKIIDTLDLKKEDILNIFFEIKSH</sequence>
<gene>
    <name evidence="1" type="ORF">VC03_02730</name>
</gene>
<dbReference type="AlphaFoldDB" id="A0A0E3UTT0"/>
<dbReference type="HOGENOM" id="CLU_066192_46_1_0"/>
<dbReference type="Pfam" id="PF05339">
    <property type="entry name" value="DUF739"/>
    <property type="match status" value="1"/>
</dbReference>
<dbReference type="STRING" id="187101.VC03_02730"/>
<evidence type="ECO:0000313" key="1">
    <source>
        <dbReference type="EMBL" id="AKC95454.1"/>
    </source>
</evidence>
<accession>A0A0E3UTT0</accession>
<dbReference type="RefSeq" id="WP_046328560.1">
    <property type="nucleotide sequence ID" value="NZ_CP011280.1"/>
</dbReference>
<keyword evidence="2" id="KW-1185">Reference proteome</keyword>
<evidence type="ECO:0008006" key="3">
    <source>
        <dbReference type="Google" id="ProtNLM"/>
    </source>
</evidence>
<dbReference type="SUPFAM" id="SSF47413">
    <property type="entry name" value="lambda repressor-like DNA-binding domains"/>
    <property type="match status" value="1"/>
</dbReference>
<dbReference type="GO" id="GO:0003677">
    <property type="term" value="F:DNA binding"/>
    <property type="evidence" value="ECO:0007669"/>
    <property type="project" value="InterPro"/>
</dbReference>
<dbReference type="PATRIC" id="fig|1069640.6.peg.529"/>
<dbReference type="KEGG" id="sns:VC03_02730"/>
<organism evidence="1 2">
    <name type="scientific">Sneathia vaginalis</name>
    <dbReference type="NCBI Taxonomy" id="187101"/>
    <lineage>
        <taxon>Bacteria</taxon>
        <taxon>Fusobacteriati</taxon>
        <taxon>Fusobacteriota</taxon>
        <taxon>Fusobacteriia</taxon>
        <taxon>Fusobacteriales</taxon>
        <taxon>Leptotrichiaceae</taxon>
        <taxon>Sneathia</taxon>
    </lineage>
</organism>
<dbReference type="EMBL" id="CP011280">
    <property type="protein sequence ID" value="AKC95454.1"/>
    <property type="molecule type" value="Genomic_DNA"/>
</dbReference>
<dbReference type="Proteomes" id="UP000033103">
    <property type="component" value="Chromosome"/>
</dbReference>
<dbReference type="InterPro" id="IPR008003">
    <property type="entry name" value="DUF739"/>
</dbReference>
<reference evidence="1 2" key="1">
    <citation type="journal article" date="2012" name="BMC Genomics">
        <title>Genomic sequence analysis and characterization of Sneathia amnii sp. nov.</title>
        <authorList>
            <consortium name="Vaginal Microbiome Consortium (additional members)"/>
            <person name="Harwich M.D.Jr."/>
            <person name="Serrano M.G."/>
            <person name="Fettweis J.M."/>
            <person name="Alves J.M."/>
            <person name="Reimers M.A."/>
            <person name="Buck G.A."/>
            <person name="Jefferson K.K."/>
        </authorList>
    </citation>
    <scope>NUCLEOTIDE SEQUENCE [LARGE SCALE GENOMIC DNA]</scope>
    <source>
        <strain evidence="1 2">SN35</strain>
    </source>
</reference>
<name>A0A0E3UTT0_9FUSO</name>